<dbReference type="Proteomes" id="UP000247569">
    <property type="component" value="Unassembled WGS sequence"/>
</dbReference>
<evidence type="ECO:0000313" key="1">
    <source>
        <dbReference type="EMBL" id="PXX53897.1"/>
    </source>
</evidence>
<evidence type="ECO:0000313" key="2">
    <source>
        <dbReference type="Proteomes" id="UP000247569"/>
    </source>
</evidence>
<organism evidence="1 2">
    <name type="scientific">Nocardia tenerifensis</name>
    <dbReference type="NCBI Taxonomy" id="228006"/>
    <lineage>
        <taxon>Bacteria</taxon>
        <taxon>Bacillati</taxon>
        <taxon>Actinomycetota</taxon>
        <taxon>Actinomycetes</taxon>
        <taxon>Mycobacteriales</taxon>
        <taxon>Nocardiaceae</taxon>
        <taxon>Nocardia</taxon>
    </lineage>
</organism>
<name>A0A318JNW7_9NOCA</name>
<proteinExistence type="predicted"/>
<sequence length="252" mass="26586">MTSTDLISPAVPEPAAALDTTAAEIDLMSMSERREVLRSLGDHHGAALGAADSWRRLEGVVAFFEEADLGEPGSWISRVNATVIEAVQRGIVLAADPAADDFGNPGSRAWADYLAVVTGGAPEPNAAARAWSWARRVAIDHGKRWAAAHGTTPSPVQARFLMLADLGSLAVAHRTVMDAVLAYAGLLGPSLADIDPAVVDRLCDPADVDAARRACKIAYAAAIFEPRATCHAQEHRLVPMVRGLLDMLAGHS</sequence>
<protein>
    <submittedName>
        <fullName evidence="1">Uncharacterized protein</fullName>
    </submittedName>
</protein>
<dbReference type="OrthoDB" id="3679856at2"/>
<comment type="caution">
    <text evidence="1">The sequence shown here is derived from an EMBL/GenBank/DDBJ whole genome shotgun (WGS) entry which is preliminary data.</text>
</comment>
<keyword evidence="2" id="KW-1185">Reference proteome</keyword>
<reference evidence="1 2" key="1">
    <citation type="submission" date="2018-05" db="EMBL/GenBank/DDBJ databases">
        <title>Genomic Encyclopedia of Type Strains, Phase IV (KMG-IV): sequencing the most valuable type-strain genomes for metagenomic binning, comparative biology and taxonomic classification.</title>
        <authorList>
            <person name="Goeker M."/>
        </authorList>
    </citation>
    <scope>NUCLEOTIDE SEQUENCE [LARGE SCALE GENOMIC DNA]</scope>
    <source>
        <strain evidence="1 2">DSM 44704</strain>
    </source>
</reference>
<gene>
    <name evidence="1" type="ORF">DFR70_12618</name>
</gene>
<accession>A0A318JNW7</accession>
<dbReference type="AlphaFoldDB" id="A0A318JNW7"/>
<dbReference type="EMBL" id="QJKF01000026">
    <property type="protein sequence ID" value="PXX53897.1"/>
    <property type="molecule type" value="Genomic_DNA"/>
</dbReference>
<dbReference type="RefSeq" id="WP_040742034.1">
    <property type="nucleotide sequence ID" value="NZ_QJKF01000026.1"/>
</dbReference>